<feature type="region of interest" description="Disordered" evidence="1">
    <location>
        <begin position="1"/>
        <end position="34"/>
    </location>
</feature>
<dbReference type="EMBL" id="CYRY02007789">
    <property type="protein sequence ID" value="VCW76719.1"/>
    <property type="molecule type" value="Genomic_DNA"/>
</dbReference>
<protein>
    <submittedName>
        <fullName evidence="2">Uncharacterized protein</fullName>
    </submittedName>
</protein>
<evidence type="ECO:0000313" key="3">
    <source>
        <dbReference type="Proteomes" id="UP000269945"/>
    </source>
</evidence>
<evidence type="ECO:0000256" key="1">
    <source>
        <dbReference type="SAM" id="MobiDB-lite"/>
    </source>
</evidence>
<name>A0A9X9PY24_GULGU</name>
<sequence>ARSHSKQYSELGALPTLRPATRHKKKESGLYPSAKSPLCSDPFHRIKWRRRSWKCDTHYQRNGHP</sequence>
<gene>
    <name evidence="2" type="ORF">BN2614_LOCUS2</name>
</gene>
<evidence type="ECO:0000313" key="2">
    <source>
        <dbReference type="EMBL" id="VCW76719.1"/>
    </source>
</evidence>
<organism evidence="2 3">
    <name type="scientific">Gulo gulo</name>
    <name type="common">Wolverine</name>
    <name type="synonym">Gluton</name>
    <dbReference type="NCBI Taxonomy" id="48420"/>
    <lineage>
        <taxon>Eukaryota</taxon>
        <taxon>Metazoa</taxon>
        <taxon>Chordata</taxon>
        <taxon>Craniata</taxon>
        <taxon>Vertebrata</taxon>
        <taxon>Euteleostomi</taxon>
        <taxon>Mammalia</taxon>
        <taxon>Eutheria</taxon>
        <taxon>Laurasiatheria</taxon>
        <taxon>Carnivora</taxon>
        <taxon>Caniformia</taxon>
        <taxon>Musteloidea</taxon>
        <taxon>Mustelidae</taxon>
        <taxon>Guloninae</taxon>
        <taxon>Gulo</taxon>
    </lineage>
</organism>
<reference evidence="2 3" key="1">
    <citation type="submission" date="2018-10" db="EMBL/GenBank/DDBJ databases">
        <authorList>
            <person name="Ekblom R."/>
            <person name="Jareborg N."/>
        </authorList>
    </citation>
    <scope>NUCLEOTIDE SEQUENCE [LARGE SCALE GENOMIC DNA]</scope>
    <source>
        <tissue evidence="2">Muscle</tissue>
    </source>
</reference>
<feature type="non-terminal residue" evidence="2">
    <location>
        <position position="1"/>
    </location>
</feature>
<dbReference type="AlphaFoldDB" id="A0A9X9PY24"/>
<dbReference type="Proteomes" id="UP000269945">
    <property type="component" value="Unassembled WGS sequence"/>
</dbReference>
<comment type="caution">
    <text evidence="2">The sequence shown here is derived from an EMBL/GenBank/DDBJ whole genome shotgun (WGS) entry which is preliminary data.</text>
</comment>
<proteinExistence type="predicted"/>
<accession>A0A9X9PY24</accession>
<keyword evidence="3" id="KW-1185">Reference proteome</keyword>